<comment type="similarity">
    <text evidence="1">Belongs to the glycosyl hydrolase 16 family.</text>
</comment>
<evidence type="ECO:0000313" key="5">
    <source>
        <dbReference type="EMBL" id="GIJ49486.1"/>
    </source>
</evidence>
<name>A0A8J3YQC0_9ACTN</name>
<dbReference type="GO" id="GO:0004553">
    <property type="term" value="F:hydrolase activity, hydrolyzing O-glycosyl compounds"/>
    <property type="evidence" value="ECO:0007669"/>
    <property type="project" value="InterPro"/>
</dbReference>
<keyword evidence="3" id="KW-0812">Transmembrane</keyword>
<gene>
    <name evidence="5" type="ORF">Val02_63720</name>
</gene>
<evidence type="ECO:0000256" key="3">
    <source>
        <dbReference type="SAM" id="Phobius"/>
    </source>
</evidence>
<sequence>MATNYATPPAPPAGPGHRPPVNRQWLIVAAVAVVGIIVASTILFIALSGDDTDTTGVAGTRTPAPTVAEDGGPPMPVGQKSGWALTFSDEFEGNALDTGRWTDVTSAAEDLGQGNRGNKQLEWNQLANCQVKNGELIMTARKQAYTSKSGTKYDWTSCLISSTPGYDFQYGYIEERAVLPTAPGFWPAFWTWQAPLENGRSPAKPTETDVYELYTNESRDFHLTQHSGTKGFCKSKVNFDPGKGYHTYGAAIEPSGTTWYIDGVEVCKSPASSDAHTNILSNLAVFAEKPPSGGTTSAVKVVDYIRAWQRA</sequence>
<dbReference type="Gene3D" id="2.60.120.200">
    <property type="match status" value="1"/>
</dbReference>
<dbReference type="InterPro" id="IPR050546">
    <property type="entry name" value="Glycosyl_Hydrlase_16"/>
</dbReference>
<proteinExistence type="inferred from homology"/>
<organism evidence="5 6">
    <name type="scientific">Virgisporangium aliadipatigenens</name>
    <dbReference type="NCBI Taxonomy" id="741659"/>
    <lineage>
        <taxon>Bacteria</taxon>
        <taxon>Bacillati</taxon>
        <taxon>Actinomycetota</taxon>
        <taxon>Actinomycetes</taxon>
        <taxon>Micromonosporales</taxon>
        <taxon>Micromonosporaceae</taxon>
        <taxon>Virgisporangium</taxon>
    </lineage>
</organism>
<keyword evidence="3" id="KW-1133">Transmembrane helix</keyword>
<dbReference type="Pfam" id="PF00722">
    <property type="entry name" value="Glyco_hydro_16"/>
    <property type="match status" value="1"/>
</dbReference>
<reference evidence="5" key="1">
    <citation type="submission" date="2021-01" db="EMBL/GenBank/DDBJ databases">
        <title>Whole genome shotgun sequence of Virgisporangium aliadipatigenens NBRC 105644.</title>
        <authorList>
            <person name="Komaki H."/>
            <person name="Tamura T."/>
        </authorList>
    </citation>
    <scope>NUCLEOTIDE SEQUENCE</scope>
    <source>
        <strain evidence="5">NBRC 105644</strain>
    </source>
</reference>
<dbReference type="EMBL" id="BOPF01000028">
    <property type="protein sequence ID" value="GIJ49486.1"/>
    <property type="molecule type" value="Genomic_DNA"/>
</dbReference>
<feature type="region of interest" description="Disordered" evidence="2">
    <location>
        <begin position="54"/>
        <end position="75"/>
    </location>
</feature>
<dbReference type="InterPro" id="IPR013320">
    <property type="entry name" value="ConA-like_dom_sf"/>
</dbReference>
<keyword evidence="6" id="KW-1185">Reference proteome</keyword>
<dbReference type="AlphaFoldDB" id="A0A8J3YQC0"/>
<dbReference type="SUPFAM" id="SSF49899">
    <property type="entry name" value="Concanavalin A-like lectins/glucanases"/>
    <property type="match status" value="1"/>
</dbReference>
<feature type="domain" description="GH16" evidence="4">
    <location>
        <begin position="68"/>
        <end position="311"/>
    </location>
</feature>
<dbReference type="CDD" id="cd08023">
    <property type="entry name" value="GH16_laminarinase_like"/>
    <property type="match status" value="1"/>
</dbReference>
<evidence type="ECO:0000259" key="4">
    <source>
        <dbReference type="PROSITE" id="PS51762"/>
    </source>
</evidence>
<evidence type="ECO:0000256" key="2">
    <source>
        <dbReference type="SAM" id="MobiDB-lite"/>
    </source>
</evidence>
<evidence type="ECO:0000256" key="1">
    <source>
        <dbReference type="ARBA" id="ARBA00006865"/>
    </source>
</evidence>
<feature type="transmembrane region" description="Helical" evidence="3">
    <location>
        <begin position="25"/>
        <end position="47"/>
    </location>
</feature>
<evidence type="ECO:0000313" key="6">
    <source>
        <dbReference type="Proteomes" id="UP000619260"/>
    </source>
</evidence>
<keyword evidence="3" id="KW-0472">Membrane</keyword>
<dbReference type="PANTHER" id="PTHR10963:SF55">
    <property type="entry name" value="GLYCOSIDE HYDROLASE FAMILY 16 PROTEIN"/>
    <property type="match status" value="1"/>
</dbReference>
<dbReference type="RefSeq" id="WP_203902956.1">
    <property type="nucleotide sequence ID" value="NZ_BOPF01000028.1"/>
</dbReference>
<accession>A0A8J3YQC0</accession>
<dbReference type="InterPro" id="IPR000757">
    <property type="entry name" value="Beta-glucanase-like"/>
</dbReference>
<protein>
    <recommendedName>
        <fullName evidence="4">GH16 domain-containing protein</fullName>
    </recommendedName>
</protein>
<dbReference type="PANTHER" id="PTHR10963">
    <property type="entry name" value="GLYCOSYL HYDROLASE-RELATED"/>
    <property type="match status" value="1"/>
</dbReference>
<dbReference type="GO" id="GO:0005975">
    <property type="term" value="P:carbohydrate metabolic process"/>
    <property type="evidence" value="ECO:0007669"/>
    <property type="project" value="InterPro"/>
</dbReference>
<dbReference type="PROSITE" id="PS51762">
    <property type="entry name" value="GH16_2"/>
    <property type="match status" value="1"/>
</dbReference>
<dbReference type="Proteomes" id="UP000619260">
    <property type="component" value="Unassembled WGS sequence"/>
</dbReference>
<comment type="caution">
    <text evidence="5">The sequence shown here is derived from an EMBL/GenBank/DDBJ whole genome shotgun (WGS) entry which is preliminary data.</text>
</comment>